<keyword evidence="2" id="KW-1185">Reference proteome</keyword>
<dbReference type="AlphaFoldDB" id="A0A7M7Q6E8"/>
<sequence length="225" mass="25353">MFNVPTGGSAQQTSPLPINKPVNYYFSTLSHEYSYFNTNDTASYSGASLQYPTASLHSSEASQYWQTALQHTPNDVVVPPPHSLPYIPRPSSSTSTAVCMPVITQPQFIPFPQSTPATNFNKSNTAAREEPEYDNFAKKKIKLMNKDDQNLQKISNIIVTTLDNLKKNFQSTNVEQPSSNPYSKLLTIAMSKVPVEQQDECMEYVLEGMIEFNKRFQTTKDDKYN</sequence>
<dbReference type="KEGG" id="nvi:116416632"/>
<dbReference type="GeneID" id="116416632"/>
<evidence type="ECO:0000313" key="2">
    <source>
        <dbReference type="Proteomes" id="UP000002358"/>
    </source>
</evidence>
<dbReference type="InParanoid" id="A0A7M7Q6E8"/>
<protein>
    <submittedName>
        <fullName evidence="1">Uncharacterized protein</fullName>
    </submittedName>
</protein>
<organism evidence="1 2">
    <name type="scientific">Nasonia vitripennis</name>
    <name type="common">Parasitic wasp</name>
    <dbReference type="NCBI Taxonomy" id="7425"/>
    <lineage>
        <taxon>Eukaryota</taxon>
        <taxon>Metazoa</taxon>
        <taxon>Ecdysozoa</taxon>
        <taxon>Arthropoda</taxon>
        <taxon>Hexapoda</taxon>
        <taxon>Insecta</taxon>
        <taxon>Pterygota</taxon>
        <taxon>Neoptera</taxon>
        <taxon>Endopterygota</taxon>
        <taxon>Hymenoptera</taxon>
        <taxon>Apocrita</taxon>
        <taxon>Proctotrupomorpha</taxon>
        <taxon>Chalcidoidea</taxon>
        <taxon>Pteromalidae</taxon>
        <taxon>Pteromalinae</taxon>
        <taxon>Nasonia</taxon>
    </lineage>
</organism>
<dbReference type="EnsemblMetazoa" id="XM_031925623">
    <property type="protein sequence ID" value="XP_031781483"/>
    <property type="gene ID" value="LOC116416632"/>
</dbReference>
<dbReference type="Proteomes" id="UP000002358">
    <property type="component" value="Unassembled WGS sequence"/>
</dbReference>
<accession>A0A7M7Q6E8</accession>
<proteinExistence type="predicted"/>
<reference evidence="1" key="1">
    <citation type="submission" date="2021-01" db="UniProtKB">
        <authorList>
            <consortium name="EnsemblMetazoa"/>
        </authorList>
    </citation>
    <scope>IDENTIFICATION</scope>
</reference>
<dbReference type="RefSeq" id="XP_031781483.1">
    <property type="nucleotide sequence ID" value="XM_031925623.1"/>
</dbReference>
<name>A0A7M7Q6E8_NASVI</name>
<evidence type="ECO:0000313" key="1">
    <source>
        <dbReference type="EnsemblMetazoa" id="XP_031781483"/>
    </source>
</evidence>